<evidence type="ECO:0000259" key="2">
    <source>
        <dbReference type="PROSITE" id="PS50994"/>
    </source>
</evidence>
<dbReference type="PROSITE" id="PS50994">
    <property type="entry name" value="INTEGRASE"/>
    <property type="match status" value="1"/>
</dbReference>
<evidence type="ECO:0000256" key="1">
    <source>
        <dbReference type="SAM" id="MobiDB-lite"/>
    </source>
</evidence>
<dbReference type="NCBIfam" id="NF033546">
    <property type="entry name" value="transpos_IS21"/>
    <property type="match status" value="1"/>
</dbReference>
<feature type="region of interest" description="Disordered" evidence="1">
    <location>
        <begin position="1"/>
        <end position="36"/>
    </location>
</feature>
<feature type="compositionally biased region" description="Basic and acidic residues" evidence="1">
    <location>
        <begin position="1"/>
        <end position="12"/>
    </location>
</feature>
<evidence type="ECO:0000313" key="3">
    <source>
        <dbReference type="EMBL" id="MBA4603755.1"/>
    </source>
</evidence>
<dbReference type="EMBL" id="JACEOL010000067">
    <property type="protein sequence ID" value="MBA4603755.1"/>
    <property type="molecule type" value="Genomic_DNA"/>
</dbReference>
<feature type="compositionally biased region" description="Polar residues" evidence="1">
    <location>
        <begin position="13"/>
        <end position="23"/>
    </location>
</feature>
<dbReference type="Gene3D" id="3.30.420.10">
    <property type="entry name" value="Ribonuclease H-like superfamily/Ribonuclease H"/>
    <property type="match status" value="1"/>
</dbReference>
<dbReference type="InterPro" id="IPR012337">
    <property type="entry name" value="RNaseH-like_sf"/>
</dbReference>
<dbReference type="GO" id="GO:0003676">
    <property type="term" value="F:nucleic acid binding"/>
    <property type="evidence" value="ECO:0007669"/>
    <property type="project" value="InterPro"/>
</dbReference>
<dbReference type="InterPro" id="IPR001584">
    <property type="entry name" value="Integrase_cat-core"/>
</dbReference>
<gene>
    <name evidence="3" type="ORF">H2C83_15915</name>
</gene>
<dbReference type="AlphaFoldDB" id="A0A7W2ATH5"/>
<proteinExistence type="predicted"/>
<protein>
    <submittedName>
        <fullName evidence="3">IS21 family transposase</fullName>
    </submittedName>
</protein>
<dbReference type="PANTHER" id="PTHR35004">
    <property type="entry name" value="TRANSPOSASE RV3428C-RELATED"/>
    <property type="match status" value="1"/>
</dbReference>
<accession>A0A7W2ATH5</accession>
<organism evidence="3 4">
    <name type="scientific">Thermoactinomyces mirandus</name>
    <dbReference type="NCBI Taxonomy" id="2756294"/>
    <lineage>
        <taxon>Bacteria</taxon>
        <taxon>Bacillati</taxon>
        <taxon>Bacillota</taxon>
        <taxon>Bacilli</taxon>
        <taxon>Bacillales</taxon>
        <taxon>Thermoactinomycetaceae</taxon>
        <taxon>Thermoactinomyces</taxon>
    </lineage>
</organism>
<comment type="caution">
    <text evidence="3">The sequence shown here is derived from an EMBL/GenBank/DDBJ whole genome shotgun (WGS) entry which is preliminary data.</text>
</comment>
<dbReference type="GO" id="GO:0015074">
    <property type="term" value="P:DNA integration"/>
    <property type="evidence" value="ECO:0007669"/>
    <property type="project" value="InterPro"/>
</dbReference>
<reference evidence="3 4" key="1">
    <citation type="submission" date="2020-07" db="EMBL/GenBank/DDBJ databases">
        <title>Thermoactinomyces phylogeny.</title>
        <authorList>
            <person name="Dunlap C."/>
        </authorList>
    </citation>
    <scope>NUCLEOTIDE SEQUENCE [LARGE SCALE GENOMIC DNA]</scope>
    <source>
        <strain evidence="3 4">AMNI-1</strain>
    </source>
</reference>
<feature type="domain" description="Integrase catalytic" evidence="2">
    <location>
        <begin position="75"/>
        <end position="234"/>
    </location>
</feature>
<name>A0A7W2ATH5_9BACL</name>
<dbReference type="Proteomes" id="UP000538292">
    <property type="component" value="Unassembled WGS sequence"/>
</dbReference>
<dbReference type="SUPFAM" id="SSF53098">
    <property type="entry name" value="Ribonuclease H-like"/>
    <property type="match status" value="1"/>
</dbReference>
<evidence type="ECO:0000313" key="4">
    <source>
        <dbReference type="Proteomes" id="UP000538292"/>
    </source>
</evidence>
<dbReference type="PANTHER" id="PTHR35004:SF7">
    <property type="entry name" value="INTEGRASE PROTEIN"/>
    <property type="match status" value="1"/>
</dbReference>
<keyword evidence="4" id="KW-1185">Reference proteome</keyword>
<dbReference type="InterPro" id="IPR036397">
    <property type="entry name" value="RNaseH_sf"/>
</dbReference>
<sequence length="234" mass="27082">MAIHARSFEKHSNQQMSQNTNCPLRQDEQAPPKQRHTARRIYQRLVEEYGFTGGESTVRSFVRELKITKPKAFVQLELPQGNFTQFDRGQADILLKGRQVTVQVFCMRCTFSRKIFVKTFFHKKQEALLQGHVNAFEFFGSVLQTITYDNLKTVVKKILGGKNREEQDCFVRLRAHYSFNSHFCDPAKGNQKGQVENLVKMVKQQYFTPMPSVSSLDELNQMLLAKGQRLAWNG</sequence>